<evidence type="ECO:0000256" key="1">
    <source>
        <dbReference type="ARBA" id="ARBA00022741"/>
    </source>
</evidence>
<keyword evidence="5" id="KW-1185">Reference proteome</keyword>
<evidence type="ECO:0000313" key="5">
    <source>
        <dbReference type="Proteomes" id="UP000236319"/>
    </source>
</evidence>
<gene>
    <name evidence="4" type="ORF">BOVATA_024700</name>
</gene>
<protein>
    <recommendedName>
        <fullName evidence="3">AMP-dependent synthetase/ligase domain-containing protein</fullName>
    </recommendedName>
</protein>
<dbReference type="Pfam" id="PF00501">
    <property type="entry name" value="AMP-binding"/>
    <property type="match status" value="1"/>
</dbReference>
<reference evidence="4 5" key="1">
    <citation type="journal article" date="2017" name="BMC Genomics">
        <title>Whole-genome assembly of Babesia ovata and comparative genomics between closely related pathogens.</title>
        <authorList>
            <person name="Yamagishi J."/>
            <person name="Asada M."/>
            <person name="Hakimi H."/>
            <person name="Tanaka T.Q."/>
            <person name="Sugimoto C."/>
            <person name="Kawazu S."/>
        </authorList>
    </citation>
    <scope>NUCLEOTIDE SEQUENCE [LARGE SCALE GENOMIC DNA]</scope>
    <source>
        <strain evidence="4 5">Miyake</strain>
    </source>
</reference>
<evidence type="ECO:0000259" key="3">
    <source>
        <dbReference type="Pfam" id="PF00501"/>
    </source>
</evidence>
<dbReference type="RefSeq" id="XP_028867220.1">
    <property type="nucleotide sequence ID" value="XM_029011387.1"/>
</dbReference>
<dbReference type="PANTHER" id="PTHR43272">
    <property type="entry name" value="LONG-CHAIN-FATTY-ACID--COA LIGASE"/>
    <property type="match status" value="1"/>
</dbReference>
<proteinExistence type="predicted"/>
<keyword evidence="2" id="KW-0067">ATP-binding</keyword>
<dbReference type="PROSITE" id="PS00455">
    <property type="entry name" value="AMP_BINDING"/>
    <property type="match status" value="1"/>
</dbReference>
<dbReference type="GO" id="GO:0005783">
    <property type="term" value="C:endoplasmic reticulum"/>
    <property type="evidence" value="ECO:0007669"/>
    <property type="project" value="TreeGrafter"/>
</dbReference>
<dbReference type="VEuPathDB" id="PiroplasmaDB:BOVATA_024700"/>
<feature type="domain" description="AMP-dependent synthetase/ligase" evidence="3">
    <location>
        <begin position="142"/>
        <end position="477"/>
    </location>
</feature>
<dbReference type="SUPFAM" id="SSF56801">
    <property type="entry name" value="Acetyl-CoA synthetase-like"/>
    <property type="match status" value="1"/>
</dbReference>
<evidence type="ECO:0000256" key="2">
    <source>
        <dbReference type="ARBA" id="ARBA00022840"/>
    </source>
</evidence>
<accession>A0A2H6KDB1</accession>
<dbReference type="GO" id="GO:0005524">
    <property type="term" value="F:ATP binding"/>
    <property type="evidence" value="ECO:0007669"/>
    <property type="project" value="UniProtKB-KW"/>
</dbReference>
<dbReference type="GO" id="GO:0016020">
    <property type="term" value="C:membrane"/>
    <property type="evidence" value="ECO:0007669"/>
    <property type="project" value="TreeGrafter"/>
</dbReference>
<dbReference type="InterPro" id="IPR042099">
    <property type="entry name" value="ANL_N_sf"/>
</dbReference>
<name>A0A2H6KDB1_9APIC</name>
<dbReference type="AlphaFoldDB" id="A0A2H6KDB1"/>
<dbReference type="PANTHER" id="PTHR43272:SF33">
    <property type="entry name" value="AMP-BINDING DOMAIN-CONTAINING PROTEIN-RELATED"/>
    <property type="match status" value="1"/>
</dbReference>
<evidence type="ECO:0000313" key="4">
    <source>
        <dbReference type="EMBL" id="GBE60977.1"/>
    </source>
</evidence>
<dbReference type="Proteomes" id="UP000236319">
    <property type="component" value="Unassembled WGS sequence"/>
</dbReference>
<dbReference type="GeneID" id="39874747"/>
<dbReference type="GO" id="GO:0004467">
    <property type="term" value="F:long-chain fatty acid-CoA ligase activity"/>
    <property type="evidence" value="ECO:0007669"/>
    <property type="project" value="TreeGrafter"/>
</dbReference>
<organism evidence="4 5">
    <name type="scientific">Babesia ovata</name>
    <dbReference type="NCBI Taxonomy" id="189622"/>
    <lineage>
        <taxon>Eukaryota</taxon>
        <taxon>Sar</taxon>
        <taxon>Alveolata</taxon>
        <taxon>Apicomplexa</taxon>
        <taxon>Aconoidasida</taxon>
        <taxon>Piroplasmida</taxon>
        <taxon>Babesiidae</taxon>
        <taxon>Babesia</taxon>
    </lineage>
</organism>
<dbReference type="EMBL" id="BDSA01000002">
    <property type="protein sequence ID" value="GBE60977.1"/>
    <property type="molecule type" value="Genomic_DNA"/>
</dbReference>
<comment type="caution">
    <text evidence="4">The sequence shown here is derived from an EMBL/GenBank/DDBJ whole genome shotgun (WGS) entry which is preliminary data.</text>
</comment>
<dbReference type="InterPro" id="IPR020845">
    <property type="entry name" value="AMP-binding_CS"/>
</dbReference>
<sequence>MTSDRYLGMVDFVSFEAGLTKPLQNLQYARVLEQSSRPDESDVYCGISRGGLNSNGTPFPERFQTSFDVLREAAEERPDFDHLGVREKIVNEKGEVTFGAYKWTSLSYSVTTAMIIGTALLNEPGLIVETVVKDKILNRGDEALLKIFEETALETICIDPPKLATIQRLRDKIPSLKRVILFEKLNADEERLAKSLRLKTFLMDDLVDKYRETIMPLPKRKSTHVATIIYTSGTSGIPKGAIHTNRSLTALPHRIFSSSNRLRILHGYTMLSYLPLSHVYQRFVEHYTPTNRGRIGYYSGNIRNVQDDMKALKPDVFIGVPRVFNKMLDRIKSNIEAKPTWQKRLINWMVGKKKEKMIKNPEKPDHFIYDVVINKIREEFGGKLHIMVLGSAAMCDEDIKELQGYLSCPISEGWGTTEVGVCFIQDFRDPVKGTIGGPIGDVLFKLKSIPSMEYNARANPPRGELLVKGSGFMLGYLKRPEETAEALDEDGWYHTGDVVELLPSKGLKILDRARNFFKLSQGEYITPDRLEALYGTSPYVDQVFIYGESIRDHIVGIVVVNVDAVRAWAVKNGKPEEVMTTLLKDQALIEEIRQSFAKIAETQKLNGLEKLTKFMLTDQPFTVENEMLTPTFKTVRKKLFSCVEARRERFEAAEALVREYQAAHEPVQQRAALLAQRYLHDMLVGVAAGFGVGDKVEQRRDTLLLRVLQQLVELPPEL</sequence>
<dbReference type="InterPro" id="IPR000873">
    <property type="entry name" value="AMP-dep_synth/lig_dom"/>
</dbReference>
<dbReference type="Gene3D" id="3.40.50.12780">
    <property type="entry name" value="N-terminal domain of ligase-like"/>
    <property type="match status" value="1"/>
</dbReference>
<dbReference type="OrthoDB" id="1700726at2759"/>
<keyword evidence="1" id="KW-0547">Nucleotide-binding</keyword>